<accession>E3USH9</accession>
<evidence type="ECO:0000259" key="3">
    <source>
        <dbReference type="Pfam" id="PF02371"/>
    </source>
</evidence>
<evidence type="ECO:0000313" key="4">
    <source>
        <dbReference type="EMBL" id="ADO66806.1"/>
    </source>
</evidence>
<dbReference type="AlphaFoldDB" id="E3USH9"/>
<evidence type="ECO:0000256" key="1">
    <source>
        <dbReference type="SAM" id="Coils"/>
    </source>
</evidence>
<geneLocation type="plasmid" evidence="4">
    <name>pLG1</name>
</geneLocation>
<dbReference type="GO" id="GO:0003677">
    <property type="term" value="F:DNA binding"/>
    <property type="evidence" value="ECO:0007669"/>
    <property type="project" value="InterPro"/>
</dbReference>
<gene>
    <name evidence="4" type="ORF">pLG1-0106</name>
</gene>
<name>E3USH9_ENTFC</name>
<dbReference type="Pfam" id="PF01548">
    <property type="entry name" value="DEDD_Tnp_IS110"/>
    <property type="match status" value="1"/>
</dbReference>
<dbReference type="InterPro" id="IPR003346">
    <property type="entry name" value="Transposase_20"/>
</dbReference>
<dbReference type="EMBL" id="HM565176">
    <property type="protein sequence ID" value="ADO66806.1"/>
    <property type="molecule type" value="Genomic_DNA"/>
</dbReference>
<dbReference type="NCBIfam" id="NF033542">
    <property type="entry name" value="transpos_IS110"/>
    <property type="match status" value="1"/>
</dbReference>
<feature type="domain" description="Transposase IS116/IS110/IS902 C-terminal" evidence="3">
    <location>
        <begin position="313"/>
        <end position="399"/>
    </location>
</feature>
<organism evidence="4">
    <name type="scientific">Enterococcus faecium</name>
    <name type="common">Streptococcus faecium</name>
    <dbReference type="NCBI Taxonomy" id="1352"/>
    <lineage>
        <taxon>Bacteria</taxon>
        <taxon>Bacillati</taxon>
        <taxon>Bacillota</taxon>
        <taxon>Bacilli</taxon>
        <taxon>Lactobacillales</taxon>
        <taxon>Enterococcaceae</taxon>
        <taxon>Enterococcus</taxon>
    </lineage>
</organism>
<protein>
    <submittedName>
        <fullName evidence="4">Transposase</fullName>
    </submittedName>
</protein>
<proteinExistence type="predicted"/>
<feature type="domain" description="Transposase IS110-like N-terminal" evidence="2">
    <location>
        <begin position="33"/>
        <end position="194"/>
    </location>
</feature>
<reference evidence="4" key="1">
    <citation type="journal article" date="2011" name="Int. J. Med. Microbiol.">
        <title>A multiresistance megaplasmid pLG1 bearing a hylEfm genomic island in hospital Enterococcus faecium isolates.</title>
        <authorList>
            <person name="Laverde Gomez J.A."/>
            <person name="van Schaik W."/>
            <person name="Freitas A.R."/>
            <person name="Coque T.M."/>
            <person name="Weaver K.E."/>
            <person name="Francia M.V."/>
            <person name="Witte W."/>
            <person name="Werner G."/>
        </authorList>
    </citation>
    <scope>NUCLEOTIDE SEQUENCE</scope>
    <source>
        <strain evidence="4">64/3xUW2774</strain>
        <plasmid evidence="4">pLG1</plasmid>
    </source>
</reference>
<sequence>MWLYSEFLGNPTVSKHFPKFISKGGPSSMKLFVGIDVSSEKLDVCFLTDDNQLSILSEISVANDIEGASFIRETILEFNDSYHFDQIVIGMESTSMYSFHPSMFFHEDEKLKKLNTLVTIENPFRVKQFSRMFDENKTDRNDALRIADFLRIQRFTTSPIKEEKYMALQRLTRTRYQLIKQLIRTKQHFLENLTYKCNTLAREMRDESTSLFSATLISLMTEDFTLDELAELPLEAFCDLLQEKGKGRFKQPEKIAKAIQRAITMSYRLGALAQESINVVLSVLVREIRALEKNIKELDKAIEQVIVVIPEYQCLTSIPGVGKVYAAGLIAEIGQIERFEDQTKLAKYAGLSWKVNQSGNYQSQNTPLTKQGNRYFRYYLVEAANSVKNYLPEYKAFYQSKYKEVPKHQHKRALVLTARKFTRLVDTLLRKHQLYTPPRSVIEK</sequence>
<keyword evidence="4" id="KW-0614">Plasmid</keyword>
<keyword evidence="1" id="KW-0175">Coiled coil</keyword>
<feature type="coiled-coil region" evidence="1">
    <location>
        <begin position="281"/>
        <end position="308"/>
    </location>
</feature>
<dbReference type="PANTHER" id="PTHR33055:SF13">
    <property type="entry name" value="TRANSPOSASE"/>
    <property type="match status" value="1"/>
</dbReference>
<dbReference type="InterPro" id="IPR002525">
    <property type="entry name" value="Transp_IS110-like_N"/>
</dbReference>
<dbReference type="GO" id="GO:0004803">
    <property type="term" value="F:transposase activity"/>
    <property type="evidence" value="ECO:0007669"/>
    <property type="project" value="InterPro"/>
</dbReference>
<dbReference type="InterPro" id="IPR047650">
    <property type="entry name" value="Transpos_IS110"/>
</dbReference>
<dbReference type="PANTHER" id="PTHR33055">
    <property type="entry name" value="TRANSPOSASE FOR INSERTION SEQUENCE ELEMENT IS1111A"/>
    <property type="match status" value="1"/>
</dbReference>
<evidence type="ECO:0000259" key="2">
    <source>
        <dbReference type="Pfam" id="PF01548"/>
    </source>
</evidence>
<dbReference type="Pfam" id="PF02371">
    <property type="entry name" value="Transposase_20"/>
    <property type="match status" value="1"/>
</dbReference>
<dbReference type="GO" id="GO:0006313">
    <property type="term" value="P:DNA transposition"/>
    <property type="evidence" value="ECO:0007669"/>
    <property type="project" value="InterPro"/>
</dbReference>